<proteinExistence type="predicted"/>
<name>A0ABU0RDY6_9ACTN</name>
<evidence type="ECO:0000313" key="1">
    <source>
        <dbReference type="EMBL" id="MDQ0930200.1"/>
    </source>
</evidence>
<protein>
    <recommendedName>
        <fullName evidence="3">Transposase</fullName>
    </recommendedName>
</protein>
<sequence length="51" mass="5734">MDVPFPELVDLVVNEEATARASHASGPNRRIGYSLCARALAARRYVSWFLR</sequence>
<dbReference type="Proteomes" id="UP001223072">
    <property type="component" value="Unassembled WGS sequence"/>
</dbReference>
<comment type="caution">
    <text evidence="1">The sequence shown here is derived from an EMBL/GenBank/DDBJ whole genome shotgun (WGS) entry which is preliminary data.</text>
</comment>
<evidence type="ECO:0000313" key="2">
    <source>
        <dbReference type="Proteomes" id="UP001223072"/>
    </source>
</evidence>
<dbReference type="EMBL" id="JAUSZS010000002">
    <property type="protein sequence ID" value="MDQ0930200.1"/>
    <property type="molecule type" value="Genomic_DNA"/>
</dbReference>
<keyword evidence="2" id="KW-1185">Reference proteome</keyword>
<evidence type="ECO:0008006" key="3">
    <source>
        <dbReference type="Google" id="ProtNLM"/>
    </source>
</evidence>
<accession>A0ABU0RDY6</accession>
<reference evidence="1 2" key="1">
    <citation type="submission" date="2023-07" db="EMBL/GenBank/DDBJ databases">
        <title>Comparative genomics of wheat-associated soil bacteria to identify genetic determinants of phenazine resistance.</title>
        <authorList>
            <person name="Mouncey N."/>
        </authorList>
    </citation>
    <scope>NUCLEOTIDE SEQUENCE [LARGE SCALE GENOMIC DNA]</scope>
    <source>
        <strain evidence="1 2">W2I16</strain>
    </source>
</reference>
<organism evidence="1 2">
    <name type="scientific">Streptomyces turgidiscabies</name>
    <dbReference type="NCBI Taxonomy" id="85558"/>
    <lineage>
        <taxon>Bacteria</taxon>
        <taxon>Bacillati</taxon>
        <taxon>Actinomycetota</taxon>
        <taxon>Actinomycetes</taxon>
        <taxon>Kitasatosporales</taxon>
        <taxon>Streptomycetaceae</taxon>
        <taxon>Streptomyces</taxon>
    </lineage>
</organism>
<gene>
    <name evidence="1" type="ORF">QFZ49_000107</name>
</gene>